<evidence type="ECO:0000256" key="1">
    <source>
        <dbReference type="SAM" id="MobiDB-lite"/>
    </source>
</evidence>
<name>A0A3N4HW08_ASCIM</name>
<sequence length="313" mass="34495">MATEAETDPVDSIPAFIKNARPGAFVEMSAKAMKIVLLADSDQPLTSLLDDIASTVGTNLYDCKTIVYGTETGVDMYLRAENEVGSYWGRQALSFLLKEEENRLRDALFDSMQSTILVQENSAQNNQTLSSPPYHTANSRSTFATLLLVEAELHRCFSDEEIVERLMESDDYPIHKMLFADLRGRGLLETSWSDTKTSKFYRNQFVGHPSLSYDDIKADAPAAIKALGGVFQKHRVGLEKIADRYPWSKLDQAGEEVEEEEEEREAEPAVETEVEVEDDHNNGSAEEAEAVADVAGGGTEELAAGEVGGDVVE</sequence>
<evidence type="ECO:0000313" key="2">
    <source>
        <dbReference type="EMBL" id="RPA76171.1"/>
    </source>
</evidence>
<feature type="region of interest" description="Disordered" evidence="1">
    <location>
        <begin position="251"/>
        <end position="313"/>
    </location>
</feature>
<feature type="compositionally biased region" description="Acidic residues" evidence="1">
    <location>
        <begin position="253"/>
        <end position="278"/>
    </location>
</feature>
<proteinExistence type="predicted"/>
<protein>
    <submittedName>
        <fullName evidence="2">Uncharacterized protein</fullName>
    </submittedName>
</protein>
<organism evidence="2 3">
    <name type="scientific">Ascobolus immersus RN42</name>
    <dbReference type="NCBI Taxonomy" id="1160509"/>
    <lineage>
        <taxon>Eukaryota</taxon>
        <taxon>Fungi</taxon>
        <taxon>Dikarya</taxon>
        <taxon>Ascomycota</taxon>
        <taxon>Pezizomycotina</taxon>
        <taxon>Pezizomycetes</taxon>
        <taxon>Pezizales</taxon>
        <taxon>Ascobolaceae</taxon>
        <taxon>Ascobolus</taxon>
    </lineage>
</organism>
<accession>A0A3N4HW08</accession>
<evidence type="ECO:0000313" key="3">
    <source>
        <dbReference type="Proteomes" id="UP000275078"/>
    </source>
</evidence>
<reference evidence="2 3" key="1">
    <citation type="journal article" date="2018" name="Nat. Ecol. Evol.">
        <title>Pezizomycetes genomes reveal the molecular basis of ectomycorrhizal truffle lifestyle.</title>
        <authorList>
            <person name="Murat C."/>
            <person name="Payen T."/>
            <person name="Noel B."/>
            <person name="Kuo A."/>
            <person name="Morin E."/>
            <person name="Chen J."/>
            <person name="Kohler A."/>
            <person name="Krizsan K."/>
            <person name="Balestrini R."/>
            <person name="Da Silva C."/>
            <person name="Montanini B."/>
            <person name="Hainaut M."/>
            <person name="Levati E."/>
            <person name="Barry K.W."/>
            <person name="Belfiori B."/>
            <person name="Cichocki N."/>
            <person name="Clum A."/>
            <person name="Dockter R.B."/>
            <person name="Fauchery L."/>
            <person name="Guy J."/>
            <person name="Iotti M."/>
            <person name="Le Tacon F."/>
            <person name="Lindquist E.A."/>
            <person name="Lipzen A."/>
            <person name="Malagnac F."/>
            <person name="Mello A."/>
            <person name="Molinier V."/>
            <person name="Miyauchi S."/>
            <person name="Poulain J."/>
            <person name="Riccioni C."/>
            <person name="Rubini A."/>
            <person name="Sitrit Y."/>
            <person name="Splivallo R."/>
            <person name="Traeger S."/>
            <person name="Wang M."/>
            <person name="Zifcakova L."/>
            <person name="Wipf D."/>
            <person name="Zambonelli A."/>
            <person name="Paolocci F."/>
            <person name="Nowrousian M."/>
            <person name="Ottonello S."/>
            <person name="Baldrian P."/>
            <person name="Spatafora J.W."/>
            <person name="Henrissat B."/>
            <person name="Nagy L.G."/>
            <person name="Aury J.M."/>
            <person name="Wincker P."/>
            <person name="Grigoriev I.V."/>
            <person name="Bonfante P."/>
            <person name="Martin F.M."/>
        </authorList>
    </citation>
    <scope>NUCLEOTIDE SEQUENCE [LARGE SCALE GENOMIC DNA]</scope>
    <source>
        <strain evidence="2 3">RN42</strain>
    </source>
</reference>
<keyword evidence="3" id="KW-1185">Reference proteome</keyword>
<dbReference type="AlphaFoldDB" id="A0A3N4HW08"/>
<dbReference type="Proteomes" id="UP000275078">
    <property type="component" value="Unassembled WGS sequence"/>
</dbReference>
<dbReference type="EMBL" id="ML119749">
    <property type="protein sequence ID" value="RPA76171.1"/>
    <property type="molecule type" value="Genomic_DNA"/>
</dbReference>
<gene>
    <name evidence="2" type="ORF">BJ508DRAFT_331342</name>
</gene>